<accession>A0AA37WG96</accession>
<evidence type="ECO:0000313" key="3">
    <source>
        <dbReference type="Proteomes" id="UP001156666"/>
    </source>
</evidence>
<name>A0AA37WG96_9BACT</name>
<dbReference type="RefSeq" id="WP_235291442.1">
    <property type="nucleotide sequence ID" value="NZ_BSOH01000014.1"/>
</dbReference>
<dbReference type="EMBL" id="BSOH01000014">
    <property type="protein sequence ID" value="GLR17760.1"/>
    <property type="molecule type" value="Genomic_DNA"/>
</dbReference>
<dbReference type="InterPro" id="IPR026444">
    <property type="entry name" value="Secre_tail"/>
</dbReference>
<feature type="domain" description="Secretion system C-terminal sorting" evidence="1">
    <location>
        <begin position="155"/>
        <end position="218"/>
    </location>
</feature>
<organism evidence="2 3">
    <name type="scientific">Portibacter lacus</name>
    <dbReference type="NCBI Taxonomy" id="1099794"/>
    <lineage>
        <taxon>Bacteria</taxon>
        <taxon>Pseudomonadati</taxon>
        <taxon>Bacteroidota</taxon>
        <taxon>Saprospiria</taxon>
        <taxon>Saprospirales</taxon>
        <taxon>Haliscomenobacteraceae</taxon>
        <taxon>Portibacter</taxon>
    </lineage>
</organism>
<gene>
    <name evidence="2" type="ORF">GCM10007940_23750</name>
</gene>
<dbReference type="Proteomes" id="UP001156666">
    <property type="component" value="Unassembled WGS sequence"/>
</dbReference>
<reference evidence="2" key="2">
    <citation type="submission" date="2023-01" db="EMBL/GenBank/DDBJ databases">
        <title>Draft genome sequence of Portibacter lacus strain NBRC 108769.</title>
        <authorList>
            <person name="Sun Q."/>
            <person name="Mori K."/>
        </authorList>
    </citation>
    <scope>NUCLEOTIDE SEQUENCE</scope>
    <source>
        <strain evidence="2">NBRC 108769</strain>
    </source>
</reference>
<reference evidence="2" key="1">
    <citation type="journal article" date="2014" name="Int. J. Syst. Evol. Microbiol.">
        <title>Complete genome sequence of Corynebacterium casei LMG S-19264T (=DSM 44701T), isolated from a smear-ripened cheese.</title>
        <authorList>
            <consortium name="US DOE Joint Genome Institute (JGI-PGF)"/>
            <person name="Walter F."/>
            <person name="Albersmeier A."/>
            <person name="Kalinowski J."/>
            <person name="Ruckert C."/>
        </authorList>
    </citation>
    <scope>NUCLEOTIDE SEQUENCE</scope>
    <source>
        <strain evidence="2">NBRC 108769</strain>
    </source>
</reference>
<comment type="caution">
    <text evidence="2">The sequence shown here is derived from an EMBL/GenBank/DDBJ whole genome shotgun (WGS) entry which is preliminary data.</text>
</comment>
<keyword evidence="3" id="KW-1185">Reference proteome</keyword>
<evidence type="ECO:0000259" key="1">
    <source>
        <dbReference type="Pfam" id="PF18962"/>
    </source>
</evidence>
<dbReference type="AlphaFoldDB" id="A0AA37WG96"/>
<dbReference type="Pfam" id="PF18962">
    <property type="entry name" value="Por_Secre_tail"/>
    <property type="match status" value="1"/>
</dbReference>
<proteinExistence type="predicted"/>
<sequence>MRNFLQIIFFLALCTFGYGQISYSPNPIDVTADKSTENIQIDFELKNEGTDTVFLAWKLEVVEQPSVWQYYVCDTENCYNFNQDVSSTARPNIIPPGQTIIVMFHTLPTDSEGSASYKINFFDLEHADSINVDVPISVNTITSSTANFDVKGLSVFPNPTSDFFRVNTGSLVDHIDVVTVVGKKVGSFKAQQGGFYDITDLSKGIYYVRLLDAKGDSIKVMKLRKN</sequence>
<protein>
    <recommendedName>
        <fullName evidence="1">Secretion system C-terminal sorting domain-containing protein</fullName>
    </recommendedName>
</protein>
<dbReference type="NCBIfam" id="TIGR04183">
    <property type="entry name" value="Por_Secre_tail"/>
    <property type="match status" value="1"/>
</dbReference>
<evidence type="ECO:0000313" key="2">
    <source>
        <dbReference type="EMBL" id="GLR17760.1"/>
    </source>
</evidence>